<comment type="caution">
    <text evidence="9">The sequence shown here is derived from an EMBL/GenBank/DDBJ whole genome shotgun (WGS) entry which is preliminary data.</text>
</comment>
<dbReference type="EC" id="2.7.7.49" evidence="1"/>
<sequence>MIDSGATHNFLSTREAIRLGLTWVDDGSLVKSVNSEARAICGIARDVPIIVGEWKGKVNFSVVNMDDFDFILGMDFLCLCKGFVLPYLGLLCILDEGGPCHVKEVQSTSVGSSMLSAMQLKRGLQRGHDTYIATLVRGHDDEEGGMRDIPPRIAEVLQRYVDVFPAELPKRLPPRREVDHAIELEPGSKPPAKAPYWMAPKELEELRRQLDELLEAGFVCPSKAPYGAPVLFQKKKDGSMRLCIDYRALNKVTIKNRYPIPLISDLFDQLREATVFTKLDLRSGYYQVRIAEGDEGKTTCVTRYGAFEFLVMPFGLTNAPATFCTLMNKVLGPYLDKFAVVYLDDIVIYSKTMEDHVRHLAHVFGTLREHSLFVKKEKCSFALSEVSFLGHWIGSGRIWMDAKKVESIADWPEPTGVSELRSFLGLANYYRRFICYFSAIASPLTELTKKKAPWVWSGACQAAFDQLKAVIMQEPVLCLADFSKPFEVRMDASDFAIGGVLEQEGHPVAFESRKLNETERRYTVQEREMTAVVHCLRTWRHYLLGARFVVKTDNVASSYFLTQKKLSPKQARWQDFLAEFDFNMEYKPGRTNIVADALSRRSVNEKPNDGSTLMENVDVLVSRCEGTPKRPYAGRGPAWLRRLSIHGGNYSCQVSGDSCSP</sequence>
<dbReference type="GO" id="GO:0016787">
    <property type="term" value="F:hydrolase activity"/>
    <property type="evidence" value="ECO:0007669"/>
    <property type="project" value="UniProtKB-KW"/>
</dbReference>
<keyword evidence="6" id="KW-0378">Hydrolase</keyword>
<dbReference type="GO" id="GO:0003964">
    <property type="term" value="F:RNA-directed DNA polymerase activity"/>
    <property type="evidence" value="ECO:0007669"/>
    <property type="project" value="UniProtKB-KW"/>
</dbReference>
<dbReference type="Gene3D" id="3.30.70.270">
    <property type="match status" value="2"/>
</dbReference>
<feature type="domain" description="Reverse transcriptase" evidence="8">
    <location>
        <begin position="214"/>
        <end position="393"/>
    </location>
</feature>
<dbReference type="GO" id="GO:0004519">
    <property type="term" value="F:endonuclease activity"/>
    <property type="evidence" value="ECO:0007669"/>
    <property type="project" value="UniProtKB-KW"/>
</dbReference>
<dbReference type="EMBL" id="JAINDJ010000004">
    <property type="protein sequence ID" value="KAG9450105.1"/>
    <property type="molecule type" value="Genomic_DNA"/>
</dbReference>
<evidence type="ECO:0000256" key="6">
    <source>
        <dbReference type="ARBA" id="ARBA00022801"/>
    </source>
</evidence>
<keyword evidence="3" id="KW-0548">Nucleotidyltransferase</keyword>
<keyword evidence="5" id="KW-0255">Endonuclease</keyword>
<dbReference type="InterPro" id="IPR041373">
    <property type="entry name" value="RT_RNaseH"/>
</dbReference>
<evidence type="ECO:0000256" key="7">
    <source>
        <dbReference type="ARBA" id="ARBA00022918"/>
    </source>
</evidence>
<dbReference type="CDD" id="cd00303">
    <property type="entry name" value="retropepsin_like"/>
    <property type="match status" value="1"/>
</dbReference>
<dbReference type="Proteomes" id="UP000825729">
    <property type="component" value="Unassembled WGS sequence"/>
</dbReference>
<evidence type="ECO:0000256" key="2">
    <source>
        <dbReference type="ARBA" id="ARBA00022679"/>
    </source>
</evidence>
<proteinExistence type="predicted"/>
<keyword evidence="10" id="KW-1185">Reference proteome</keyword>
<dbReference type="PANTHER" id="PTHR37984:SF5">
    <property type="entry name" value="PROTEIN NYNRIN-LIKE"/>
    <property type="match status" value="1"/>
</dbReference>
<dbReference type="InterPro" id="IPR043128">
    <property type="entry name" value="Rev_trsase/Diguanyl_cyclase"/>
</dbReference>
<dbReference type="CDD" id="cd01647">
    <property type="entry name" value="RT_LTR"/>
    <property type="match status" value="1"/>
</dbReference>
<dbReference type="InterPro" id="IPR050951">
    <property type="entry name" value="Retrovirus_Pol_polyprotein"/>
</dbReference>
<dbReference type="AlphaFoldDB" id="A0AAV7EMR0"/>
<dbReference type="InterPro" id="IPR043502">
    <property type="entry name" value="DNA/RNA_pol_sf"/>
</dbReference>
<dbReference type="SUPFAM" id="SSF50630">
    <property type="entry name" value="Acid proteases"/>
    <property type="match status" value="1"/>
</dbReference>
<dbReference type="InterPro" id="IPR021109">
    <property type="entry name" value="Peptidase_aspartic_dom_sf"/>
</dbReference>
<evidence type="ECO:0000313" key="9">
    <source>
        <dbReference type="EMBL" id="KAG9450105.1"/>
    </source>
</evidence>
<dbReference type="Gene3D" id="2.40.70.10">
    <property type="entry name" value="Acid Proteases"/>
    <property type="match status" value="1"/>
</dbReference>
<evidence type="ECO:0000313" key="10">
    <source>
        <dbReference type="Proteomes" id="UP000825729"/>
    </source>
</evidence>
<evidence type="ECO:0000256" key="5">
    <source>
        <dbReference type="ARBA" id="ARBA00022759"/>
    </source>
</evidence>
<protein>
    <recommendedName>
        <fullName evidence="1">RNA-directed DNA polymerase</fullName>
        <ecNumber evidence="1">2.7.7.49</ecNumber>
    </recommendedName>
</protein>
<accession>A0AAV7EMR0</accession>
<keyword evidence="4" id="KW-0540">Nuclease</keyword>
<organism evidence="9 10">
    <name type="scientific">Aristolochia fimbriata</name>
    <name type="common">White veined hardy Dutchman's pipe vine</name>
    <dbReference type="NCBI Taxonomy" id="158543"/>
    <lineage>
        <taxon>Eukaryota</taxon>
        <taxon>Viridiplantae</taxon>
        <taxon>Streptophyta</taxon>
        <taxon>Embryophyta</taxon>
        <taxon>Tracheophyta</taxon>
        <taxon>Spermatophyta</taxon>
        <taxon>Magnoliopsida</taxon>
        <taxon>Magnoliidae</taxon>
        <taxon>Piperales</taxon>
        <taxon>Aristolochiaceae</taxon>
        <taxon>Aristolochia</taxon>
    </lineage>
</organism>
<dbReference type="InterPro" id="IPR000477">
    <property type="entry name" value="RT_dom"/>
</dbReference>
<evidence type="ECO:0000259" key="8">
    <source>
        <dbReference type="PROSITE" id="PS50878"/>
    </source>
</evidence>
<dbReference type="CDD" id="cd09274">
    <property type="entry name" value="RNase_HI_RT_Ty3"/>
    <property type="match status" value="1"/>
</dbReference>
<keyword evidence="2" id="KW-0808">Transferase</keyword>
<evidence type="ECO:0000256" key="4">
    <source>
        <dbReference type="ARBA" id="ARBA00022722"/>
    </source>
</evidence>
<gene>
    <name evidence="9" type="ORF">H6P81_010070</name>
</gene>
<evidence type="ECO:0000256" key="3">
    <source>
        <dbReference type="ARBA" id="ARBA00022695"/>
    </source>
</evidence>
<dbReference type="SUPFAM" id="SSF56672">
    <property type="entry name" value="DNA/RNA polymerases"/>
    <property type="match status" value="1"/>
</dbReference>
<name>A0AAV7EMR0_ARIFI</name>
<dbReference type="Gene3D" id="3.10.10.10">
    <property type="entry name" value="HIV Type 1 Reverse Transcriptase, subunit A, domain 1"/>
    <property type="match status" value="1"/>
</dbReference>
<reference evidence="9 10" key="1">
    <citation type="submission" date="2021-07" db="EMBL/GenBank/DDBJ databases">
        <title>The Aristolochia fimbriata genome: insights into angiosperm evolution, floral development and chemical biosynthesis.</title>
        <authorList>
            <person name="Jiao Y."/>
        </authorList>
    </citation>
    <scope>NUCLEOTIDE SEQUENCE [LARGE SCALE GENOMIC DNA]</scope>
    <source>
        <strain evidence="9">IBCAS-2021</strain>
        <tissue evidence="9">Leaf</tissue>
    </source>
</reference>
<dbReference type="PANTHER" id="PTHR37984">
    <property type="entry name" value="PROTEIN CBG26694"/>
    <property type="match status" value="1"/>
</dbReference>
<dbReference type="Pfam" id="PF00078">
    <property type="entry name" value="RVT_1"/>
    <property type="match status" value="1"/>
</dbReference>
<evidence type="ECO:0000256" key="1">
    <source>
        <dbReference type="ARBA" id="ARBA00012493"/>
    </source>
</evidence>
<dbReference type="Pfam" id="PF08284">
    <property type="entry name" value="RVP_2"/>
    <property type="match status" value="1"/>
</dbReference>
<dbReference type="PROSITE" id="PS50878">
    <property type="entry name" value="RT_POL"/>
    <property type="match status" value="1"/>
</dbReference>
<dbReference type="FunFam" id="3.30.70.270:FF:000020">
    <property type="entry name" value="Transposon Tf2-6 polyprotein-like Protein"/>
    <property type="match status" value="1"/>
</dbReference>
<keyword evidence="7" id="KW-0695">RNA-directed DNA polymerase</keyword>
<dbReference type="Pfam" id="PF17917">
    <property type="entry name" value="RT_RNaseH"/>
    <property type="match status" value="1"/>
</dbReference>